<reference evidence="1 2" key="1">
    <citation type="journal article" date="2018" name="Genomics">
        <title>Molecular footprints of inshore aquatic adaptation in Indo-Pacific humpback dolphin (Sousa chinensis).</title>
        <authorList>
            <person name="Ming Y."/>
            <person name="Jian J."/>
            <person name="Yu F."/>
            <person name="Yu X."/>
            <person name="Wang J."/>
            <person name="Liu W."/>
        </authorList>
    </citation>
    <scope>NUCLEOTIDE SEQUENCE [LARGE SCALE GENOMIC DNA]</scope>
    <source>
        <strain evidence="1">MY-2018</strain>
        <tissue evidence="1">Skin</tissue>
    </source>
</reference>
<gene>
    <name evidence="1" type="ORF">DBR06_SOUSAS9010062</name>
</gene>
<dbReference type="EMBL" id="QWLN02001874">
    <property type="protein sequence ID" value="TEA41026.1"/>
    <property type="molecule type" value="Genomic_DNA"/>
</dbReference>
<comment type="caution">
    <text evidence="1">The sequence shown here is derived from an EMBL/GenBank/DDBJ whole genome shotgun (WGS) entry which is preliminary data.</text>
</comment>
<evidence type="ECO:0000313" key="2">
    <source>
        <dbReference type="Proteomes" id="UP000295264"/>
    </source>
</evidence>
<protein>
    <submittedName>
        <fullName evidence="1">Uncharacterized protein</fullName>
    </submittedName>
</protein>
<dbReference type="AlphaFoldDB" id="A0A484H0Q6"/>
<dbReference type="Proteomes" id="UP000295264">
    <property type="component" value="Unassembled WGS sequence"/>
</dbReference>
<sequence length="47" mass="5543">IMSVVPVSLLVPIQENIFINYLFFKCKFFSSSRNIFKKEGISPYHIF</sequence>
<organism evidence="1 2">
    <name type="scientific">Sousa chinensis</name>
    <name type="common">Indo-pacific humpbacked dolphin</name>
    <name type="synonym">Steno chinensis</name>
    <dbReference type="NCBI Taxonomy" id="103600"/>
    <lineage>
        <taxon>Eukaryota</taxon>
        <taxon>Metazoa</taxon>
        <taxon>Chordata</taxon>
        <taxon>Craniata</taxon>
        <taxon>Vertebrata</taxon>
        <taxon>Euteleostomi</taxon>
        <taxon>Mammalia</taxon>
        <taxon>Eutheria</taxon>
        <taxon>Laurasiatheria</taxon>
        <taxon>Artiodactyla</taxon>
        <taxon>Whippomorpha</taxon>
        <taxon>Cetacea</taxon>
        <taxon>Odontoceti</taxon>
        <taxon>Delphinidae</taxon>
        <taxon>Sousa</taxon>
    </lineage>
</organism>
<proteinExistence type="predicted"/>
<feature type="non-terminal residue" evidence="1">
    <location>
        <position position="47"/>
    </location>
</feature>
<name>A0A484H0Q6_SOUCH</name>
<keyword evidence="2" id="KW-1185">Reference proteome</keyword>
<feature type="non-terminal residue" evidence="1">
    <location>
        <position position="1"/>
    </location>
</feature>
<accession>A0A484H0Q6</accession>
<evidence type="ECO:0000313" key="1">
    <source>
        <dbReference type="EMBL" id="TEA41026.1"/>
    </source>
</evidence>